<proteinExistence type="predicted"/>
<keyword evidence="3" id="KW-1185">Reference proteome</keyword>
<dbReference type="EMBL" id="SRLO01000007">
    <property type="protein sequence ID" value="TNN88136.1"/>
    <property type="molecule type" value="Genomic_DNA"/>
</dbReference>
<reference evidence="2 3" key="1">
    <citation type="submission" date="2019-03" db="EMBL/GenBank/DDBJ databases">
        <title>First draft genome of Liparis tanakae, snailfish: a comprehensive survey of snailfish specific genes.</title>
        <authorList>
            <person name="Kim W."/>
            <person name="Song I."/>
            <person name="Jeong J.-H."/>
            <person name="Kim D."/>
            <person name="Kim S."/>
            <person name="Ryu S."/>
            <person name="Song J.Y."/>
            <person name="Lee S.K."/>
        </authorList>
    </citation>
    <scope>NUCLEOTIDE SEQUENCE [LARGE SCALE GENOMIC DNA]</scope>
    <source>
        <tissue evidence="2">Muscle</tissue>
    </source>
</reference>
<name>A0A4Z2JD23_9TELE</name>
<protein>
    <submittedName>
        <fullName evidence="2">Uncharacterized protein</fullName>
    </submittedName>
</protein>
<sequence length="162" mass="17463">MAACVPKLEPVTKARVLDPVPDAGSPQSGLKPQLTLKRNGVSPRVHTHPSDRNILTEEYREQQADRGSRRTDDCENKKDRVRGEVGLIKEPGGDESGATPLPHGTGRRHGLTLTPADGKLIPGCSSTAMTPVPVVATSCYRSAISCSRRAEFWLSPNGPKFL</sequence>
<organism evidence="2 3">
    <name type="scientific">Liparis tanakae</name>
    <name type="common">Tanaka's snailfish</name>
    <dbReference type="NCBI Taxonomy" id="230148"/>
    <lineage>
        <taxon>Eukaryota</taxon>
        <taxon>Metazoa</taxon>
        <taxon>Chordata</taxon>
        <taxon>Craniata</taxon>
        <taxon>Vertebrata</taxon>
        <taxon>Euteleostomi</taxon>
        <taxon>Actinopterygii</taxon>
        <taxon>Neopterygii</taxon>
        <taxon>Teleostei</taxon>
        <taxon>Neoteleostei</taxon>
        <taxon>Acanthomorphata</taxon>
        <taxon>Eupercaria</taxon>
        <taxon>Perciformes</taxon>
        <taxon>Cottioidei</taxon>
        <taxon>Cottales</taxon>
        <taxon>Liparidae</taxon>
        <taxon>Liparis</taxon>
    </lineage>
</organism>
<evidence type="ECO:0000313" key="2">
    <source>
        <dbReference type="EMBL" id="TNN88136.1"/>
    </source>
</evidence>
<evidence type="ECO:0000256" key="1">
    <source>
        <dbReference type="SAM" id="MobiDB-lite"/>
    </source>
</evidence>
<comment type="caution">
    <text evidence="2">The sequence shown here is derived from an EMBL/GenBank/DDBJ whole genome shotgun (WGS) entry which is preliminary data.</text>
</comment>
<dbReference type="Proteomes" id="UP000314294">
    <property type="component" value="Unassembled WGS sequence"/>
</dbReference>
<accession>A0A4Z2JD23</accession>
<gene>
    <name evidence="2" type="ORF">EYF80_001717</name>
</gene>
<evidence type="ECO:0000313" key="3">
    <source>
        <dbReference type="Proteomes" id="UP000314294"/>
    </source>
</evidence>
<feature type="region of interest" description="Disordered" evidence="1">
    <location>
        <begin position="1"/>
        <end position="113"/>
    </location>
</feature>
<dbReference type="AlphaFoldDB" id="A0A4Z2JD23"/>
<feature type="compositionally biased region" description="Basic and acidic residues" evidence="1">
    <location>
        <begin position="48"/>
        <end position="83"/>
    </location>
</feature>